<dbReference type="PANTHER" id="PTHR35861">
    <property type="match status" value="1"/>
</dbReference>
<keyword evidence="2" id="KW-1162">Viral penetration into host cytoplasm</keyword>
<gene>
    <name evidence="9" type="ORF">UFOVP46_23</name>
</gene>
<dbReference type="InterPro" id="IPR020287">
    <property type="entry name" value="Tail_sheath_C"/>
</dbReference>
<dbReference type="Gene3D" id="3.40.50.11780">
    <property type="match status" value="1"/>
</dbReference>
<organism evidence="9">
    <name type="scientific">uncultured Caudovirales phage</name>
    <dbReference type="NCBI Taxonomy" id="2100421"/>
    <lineage>
        <taxon>Viruses</taxon>
        <taxon>Duplodnaviria</taxon>
        <taxon>Heunggongvirae</taxon>
        <taxon>Uroviricota</taxon>
        <taxon>Caudoviricetes</taxon>
        <taxon>Peduoviridae</taxon>
        <taxon>Maltschvirus</taxon>
        <taxon>Maltschvirus maltsch</taxon>
    </lineage>
</organism>
<proteinExistence type="inferred from homology"/>
<name>A0A6J5KR57_9CAUD</name>
<evidence type="ECO:0000256" key="1">
    <source>
        <dbReference type="ARBA" id="ARBA00008005"/>
    </source>
</evidence>
<keyword evidence="5" id="KW-0946">Virion</keyword>
<evidence type="ECO:0000256" key="3">
    <source>
        <dbReference type="ARBA" id="ARBA00022732"/>
    </source>
</evidence>
<keyword evidence="4" id="KW-1242">Viral contractile tail ejection system</keyword>
<sequence length="498" mass="52199">MTYGRPGVYINERLLPAPIATTGSANAAGAVVGKFAQGPTAVTLVTSWYDFVKKFGGYDVVNPATFGVGMFFQNGGGELYVRRILHSDATAATVSIPRGVGSGNVATVTAKNAGTDGNNLRVQVTAAALADHYTLTVYKETVAGTSGDVSNDLVLEQFTNVVFNDVTSSDFVSTVVGYSSTQISITVTDVVNAPSTAVLPLTSGSNGTTPTAADYTNALSDFTAVDRPLVLFAPEITALLGATDAATIHDGLISWASTYNGFAVIDTDVNLSVSDALTYASARQASSNAAVYYPPVFVSDPLGRSAQALRKVGPAGAIAGLYLDTDRQYGPFKAPAGIRASIRGAVALEKAFTAAELDSLNSGAAPINALRNLPGAGIVAMGARTLKQDGTANRYVNMRRSLIYIKKQLNDLTQFALFENNDEVLWARLRTAIGVFLNDYRNQGGLRGTPATAYFVKVDAENNTDATIANGEVHIEVGVALEYPAEFVVINLSQKTAA</sequence>
<keyword evidence="7" id="KW-1160">Virus entry into host cell</keyword>
<dbReference type="GO" id="GO:0098027">
    <property type="term" value="C:virus tail, sheath"/>
    <property type="evidence" value="ECO:0007669"/>
    <property type="project" value="UniProtKB-KW"/>
</dbReference>
<evidence type="ECO:0000256" key="6">
    <source>
        <dbReference type="ARBA" id="ARBA00023009"/>
    </source>
</evidence>
<dbReference type="EMBL" id="LR796174">
    <property type="protein sequence ID" value="CAB4123503.1"/>
    <property type="molecule type" value="Genomic_DNA"/>
</dbReference>
<comment type="similarity">
    <text evidence="1">Belongs to the myoviridae tail sheath protein family.</text>
</comment>
<keyword evidence="6" id="KW-1171">Viral genome ejection through host cell envelope</keyword>
<evidence type="ECO:0000256" key="2">
    <source>
        <dbReference type="ARBA" id="ARBA00022595"/>
    </source>
</evidence>
<reference evidence="9" key="1">
    <citation type="submission" date="2020-04" db="EMBL/GenBank/DDBJ databases">
        <authorList>
            <person name="Chiriac C."/>
            <person name="Salcher M."/>
            <person name="Ghai R."/>
            <person name="Kavagutti S V."/>
        </authorList>
    </citation>
    <scope>NUCLEOTIDE SEQUENCE</scope>
</reference>
<evidence type="ECO:0000313" key="9">
    <source>
        <dbReference type="EMBL" id="CAB4123503.1"/>
    </source>
</evidence>
<evidence type="ECO:0000259" key="8">
    <source>
        <dbReference type="Pfam" id="PF17482"/>
    </source>
</evidence>
<feature type="domain" description="Tail sheath protein C-terminal" evidence="8">
    <location>
        <begin position="392"/>
        <end position="492"/>
    </location>
</feature>
<dbReference type="Pfam" id="PF17482">
    <property type="entry name" value="Phage_sheath_1C"/>
    <property type="match status" value="1"/>
</dbReference>
<accession>A0A6J5KR57</accession>
<keyword evidence="3" id="KW-1227">Viral tail protein</keyword>
<protein>
    <submittedName>
        <fullName evidence="9">COG3497 Phage tail sheath protein FI</fullName>
    </submittedName>
</protein>
<dbReference type="GO" id="GO:0099000">
    <property type="term" value="P:symbiont genome ejection through host cell envelope, contractile tail mechanism"/>
    <property type="evidence" value="ECO:0007669"/>
    <property type="project" value="UniProtKB-KW"/>
</dbReference>
<keyword evidence="5" id="KW-1229">Viral tail sheath protein</keyword>
<evidence type="ECO:0000256" key="4">
    <source>
        <dbReference type="ARBA" id="ARBA00022766"/>
    </source>
</evidence>
<evidence type="ECO:0000256" key="5">
    <source>
        <dbReference type="ARBA" id="ARBA00023003"/>
    </source>
</evidence>
<dbReference type="PANTHER" id="PTHR35861:SF1">
    <property type="entry name" value="PHAGE TAIL SHEATH PROTEIN"/>
    <property type="match status" value="1"/>
</dbReference>
<dbReference type="InterPro" id="IPR052042">
    <property type="entry name" value="Tail_sheath_structural"/>
</dbReference>
<evidence type="ECO:0000256" key="7">
    <source>
        <dbReference type="ARBA" id="ARBA00023296"/>
    </source>
</evidence>